<dbReference type="InterPro" id="IPR036850">
    <property type="entry name" value="NDK-like_dom_sf"/>
</dbReference>
<dbReference type="GeneID" id="115011746"/>
<proteinExistence type="predicted"/>
<dbReference type="InterPro" id="IPR051766">
    <property type="entry name" value="TXND_domain-containing"/>
</dbReference>
<dbReference type="InParanoid" id="A0A6J2Q5S3"/>
<dbReference type="PANTHER" id="PTHR46135:SF4">
    <property type="entry name" value="DYNEIN AXONEMAL ASSEMBLY FACTOR 8"/>
    <property type="match status" value="1"/>
</dbReference>
<gene>
    <name evidence="2" type="primary">LOC115011746</name>
</gene>
<keyword evidence="1" id="KW-1185">Reference proteome</keyword>
<evidence type="ECO:0000313" key="1">
    <source>
        <dbReference type="Proteomes" id="UP000504630"/>
    </source>
</evidence>
<protein>
    <submittedName>
        <fullName evidence="2">Uncharacterized protein LOC115011746</fullName>
    </submittedName>
</protein>
<evidence type="ECO:0000313" key="2">
    <source>
        <dbReference type="RefSeq" id="XP_029292825.1"/>
    </source>
</evidence>
<dbReference type="AlphaFoldDB" id="A0A6J2Q5S3"/>
<dbReference type="PANTHER" id="PTHR46135">
    <property type="entry name" value="NME/NM23 FAMILY MEMBER 8"/>
    <property type="match status" value="1"/>
</dbReference>
<dbReference type="SUPFAM" id="SSF54919">
    <property type="entry name" value="Nucleoside diphosphate kinase, NDK"/>
    <property type="match status" value="1"/>
</dbReference>
<organism evidence="1 2">
    <name type="scientific">Cottoperca gobio</name>
    <name type="common">Frogmouth</name>
    <name type="synonym">Aphritis gobio</name>
    <dbReference type="NCBI Taxonomy" id="56716"/>
    <lineage>
        <taxon>Eukaryota</taxon>
        <taxon>Metazoa</taxon>
        <taxon>Chordata</taxon>
        <taxon>Craniata</taxon>
        <taxon>Vertebrata</taxon>
        <taxon>Euteleostomi</taxon>
        <taxon>Actinopterygii</taxon>
        <taxon>Neopterygii</taxon>
        <taxon>Teleostei</taxon>
        <taxon>Neoteleostei</taxon>
        <taxon>Acanthomorphata</taxon>
        <taxon>Eupercaria</taxon>
        <taxon>Perciformes</taxon>
        <taxon>Notothenioidei</taxon>
        <taxon>Bovichtidae</taxon>
        <taxon>Cottoperca</taxon>
    </lineage>
</organism>
<accession>A0A6J2Q5S3</accession>
<dbReference type="RefSeq" id="XP_029292825.1">
    <property type="nucleotide sequence ID" value="XM_029436965.1"/>
</dbReference>
<name>A0A6J2Q5S3_COTGO</name>
<dbReference type="Proteomes" id="UP000504630">
    <property type="component" value="Chromosome 8"/>
</dbReference>
<sequence>MLYRFSRELMRPASLFLPLLFAAFMPTKGFSVRGLQRLRLQSDGAAVLGLSNLQAPVFCSSHTLTPGQGQLELPSHCLVLLLRKENAVHHSVSLSAALMRELKAEKLLGCLPPRPDGVHPVEPSFCFHTAPYSSNQFHIFARCMWAVPDPSGVILSHQKCPRNSDTEQWAILTLCGKDMSQGLSLLHRVLTGGPEGDVRHAGFELLGLKWLPALTRLQAQELSPYEVGEHLCHDSLESLMFSPALVCALRRADALASLRNLLAHDYPGSLGILMSPTPEVAFRQASLFFFEHEMIADRSAHSLLKFPAHVITKDPQMLLTVGLLKPRTWTHTLAKAVHQLQLSGLTLVGLRVQSTATSLLPAASDPSDWEAHVEATCSSSSLALCLQGEHAVRRLLDVAHSYSGLSGQ</sequence>
<reference evidence="2" key="1">
    <citation type="submission" date="2025-08" db="UniProtKB">
        <authorList>
            <consortium name="RefSeq"/>
        </authorList>
    </citation>
    <scope>IDENTIFICATION</scope>
</reference>
<dbReference type="KEGG" id="cgob:115011746"/>
<dbReference type="OrthoDB" id="2162449at2759"/>